<dbReference type="EMBL" id="FNYD01000017">
    <property type="protein sequence ID" value="SEK07089.1"/>
    <property type="molecule type" value="Genomic_DNA"/>
</dbReference>
<evidence type="ECO:0000313" key="1">
    <source>
        <dbReference type="EMBL" id="SEK07089.1"/>
    </source>
</evidence>
<keyword evidence="2" id="KW-1185">Reference proteome</keyword>
<protein>
    <submittedName>
        <fullName evidence="1">Uncharacterized protein</fullName>
    </submittedName>
</protein>
<organism evidence="1 2">
    <name type="scientific">Cribrihabitans marinus</name>
    <dbReference type="NCBI Taxonomy" id="1227549"/>
    <lineage>
        <taxon>Bacteria</taxon>
        <taxon>Pseudomonadati</taxon>
        <taxon>Pseudomonadota</taxon>
        <taxon>Alphaproteobacteria</taxon>
        <taxon>Rhodobacterales</taxon>
        <taxon>Paracoccaceae</taxon>
        <taxon>Cribrihabitans</taxon>
    </lineage>
</organism>
<name>A0A1H7DZ99_9RHOB</name>
<dbReference type="AlphaFoldDB" id="A0A1H7DZ99"/>
<dbReference type="Proteomes" id="UP000199379">
    <property type="component" value="Unassembled WGS sequence"/>
</dbReference>
<dbReference type="RefSeq" id="WP_092371341.1">
    <property type="nucleotide sequence ID" value="NZ_BMGV01000001.1"/>
</dbReference>
<evidence type="ECO:0000313" key="2">
    <source>
        <dbReference type="Proteomes" id="UP000199379"/>
    </source>
</evidence>
<reference evidence="1 2" key="1">
    <citation type="submission" date="2016-10" db="EMBL/GenBank/DDBJ databases">
        <authorList>
            <person name="de Groot N.N."/>
        </authorList>
    </citation>
    <scope>NUCLEOTIDE SEQUENCE [LARGE SCALE GENOMIC DNA]</scope>
    <source>
        <strain evidence="1 2">DSM 29340</strain>
    </source>
</reference>
<dbReference type="STRING" id="1227549.SAMN05444007_11741"/>
<accession>A0A1H7DZ99</accession>
<gene>
    <name evidence="1" type="ORF">SAMN05444007_11741</name>
</gene>
<proteinExistence type="predicted"/>
<sequence length="123" mass="13259">MKTIITCVPILLSGGMGLAGEVTKCVMDYTCVNTAPCKPTPMEFEFETLPDNELRLDLGGESVPILKVMEASTDLMSAHGLNREKPTAYAFSLFSDGMFAYSTHTFVDQGVSLTSLGHCEVAD</sequence>